<dbReference type="PANTHER" id="PTHR43827:SF3">
    <property type="entry name" value="NADP-DEPENDENT OXIDOREDUCTASE DOMAIN-CONTAINING PROTEIN"/>
    <property type="match status" value="1"/>
</dbReference>
<sequence>MEVNDYLGGFDMELKATDRKVFHNGQGIPLVGLGVWKMQDEREAVDAIQVAVDAGYRAVDTAKVYENEAVVGRAIREVGIPREELTITSKLWNADHGYDETLRAFETSLKKLQLDYLDLYLIHWPVGSYKDSWRAMERLYNEGLVKSIGVSNFHQHHLENLFTTANEKPVIDQIEMHPLLSQKPLRAYLESQDIVYEAWSPLAKGGELLHHPVLTAIAEAKGLTVAQVILRWHLNNGSVIIPKSVTPERIRSNFDVFSFDLSDDDMAKIDALNEDKRTGSDPDSEEFLARTWS</sequence>
<comment type="similarity">
    <text evidence="1">Belongs to the aldo/keto reductase family.</text>
</comment>
<evidence type="ECO:0000256" key="7">
    <source>
        <dbReference type="SAM" id="MobiDB-lite"/>
    </source>
</evidence>
<reference evidence="9 10" key="1">
    <citation type="journal article" date="2014" name="Int. J. Syst. Evol. Microbiol.">
        <title>Listeria floridensis sp. nov., Listeria aquatica sp. nov., Listeria cornellensis sp. nov., Listeria riparia sp. nov. and Listeria grandensis sp. nov., from agricultural and natural environments.</title>
        <authorList>
            <person name="den Bakker H.C."/>
            <person name="Warchocki S."/>
            <person name="Wright E.M."/>
            <person name="Allred A.F."/>
            <person name="Ahlstrom C."/>
            <person name="Manuel C.S."/>
            <person name="Stasiewicz M.J."/>
            <person name="Burrell A."/>
            <person name="Roof S."/>
            <person name="Strawn L."/>
            <person name="Fortes E.D."/>
            <person name="Nightingale K.K."/>
            <person name="Kephart D."/>
            <person name="Wiedmann M."/>
        </authorList>
    </citation>
    <scope>NUCLEOTIDE SEQUENCE [LARGE SCALE GENOMIC DNA]</scope>
    <source>
        <strain evidence="10">FSL F6-969</strain>
    </source>
</reference>
<evidence type="ECO:0000256" key="4">
    <source>
        <dbReference type="PIRSR" id="PIRSR000097-1"/>
    </source>
</evidence>
<dbReference type="Proteomes" id="UP000019254">
    <property type="component" value="Unassembled WGS sequence"/>
</dbReference>
<feature type="domain" description="NADP-dependent oxidoreductase" evidence="8">
    <location>
        <begin position="32"/>
        <end position="274"/>
    </location>
</feature>
<dbReference type="EMBL" id="AODE01000043">
    <property type="protein sequence ID" value="EUJ25362.1"/>
    <property type="molecule type" value="Genomic_DNA"/>
</dbReference>
<dbReference type="FunFam" id="3.20.20.100:FF:000015">
    <property type="entry name" value="Oxidoreductase, aldo/keto reductase family"/>
    <property type="match status" value="1"/>
</dbReference>
<dbReference type="PANTHER" id="PTHR43827">
    <property type="entry name" value="2,5-DIKETO-D-GLUCONIC ACID REDUCTASE"/>
    <property type="match status" value="1"/>
</dbReference>
<dbReference type="PATRIC" id="fig|1265820.5.peg.3457"/>
<dbReference type="PROSITE" id="PS00798">
    <property type="entry name" value="ALDOKETO_REDUCTASE_1"/>
    <property type="match status" value="1"/>
</dbReference>
<evidence type="ECO:0000259" key="8">
    <source>
        <dbReference type="Pfam" id="PF00248"/>
    </source>
</evidence>
<feature type="site" description="Lowers pKa of active site Tyr" evidence="6">
    <location>
        <position position="90"/>
    </location>
</feature>
<evidence type="ECO:0000256" key="1">
    <source>
        <dbReference type="ARBA" id="ARBA00007905"/>
    </source>
</evidence>
<dbReference type="PIRSF" id="PIRSF000097">
    <property type="entry name" value="AKR"/>
    <property type="match status" value="1"/>
</dbReference>
<gene>
    <name evidence="9" type="ORF">PCORN_17524</name>
</gene>
<protein>
    <submittedName>
        <fullName evidence="9">Aldo/keto reductase</fullName>
    </submittedName>
</protein>
<dbReference type="GO" id="GO:0016616">
    <property type="term" value="F:oxidoreductase activity, acting on the CH-OH group of donors, NAD or NADP as acceptor"/>
    <property type="evidence" value="ECO:0007669"/>
    <property type="project" value="UniProtKB-ARBA"/>
</dbReference>
<name>W7BHL3_9LIST</name>
<dbReference type="AlphaFoldDB" id="W7BHL3"/>
<evidence type="ECO:0000313" key="10">
    <source>
        <dbReference type="Proteomes" id="UP000019254"/>
    </source>
</evidence>
<dbReference type="Pfam" id="PF00248">
    <property type="entry name" value="Aldo_ket_red"/>
    <property type="match status" value="1"/>
</dbReference>
<feature type="active site" description="Proton donor" evidence="4">
    <location>
        <position position="65"/>
    </location>
</feature>
<dbReference type="Gene3D" id="3.20.20.100">
    <property type="entry name" value="NADP-dependent oxidoreductase domain"/>
    <property type="match status" value="1"/>
</dbReference>
<keyword evidence="3" id="KW-0560">Oxidoreductase</keyword>
<evidence type="ECO:0000256" key="3">
    <source>
        <dbReference type="ARBA" id="ARBA00023002"/>
    </source>
</evidence>
<evidence type="ECO:0000256" key="5">
    <source>
        <dbReference type="PIRSR" id="PIRSR000097-2"/>
    </source>
</evidence>
<dbReference type="STRING" id="1265820.PCORN_17524"/>
<dbReference type="InterPro" id="IPR018170">
    <property type="entry name" value="Aldo/ket_reductase_CS"/>
</dbReference>
<feature type="region of interest" description="Disordered" evidence="7">
    <location>
        <begin position="272"/>
        <end position="293"/>
    </location>
</feature>
<dbReference type="InterPro" id="IPR023210">
    <property type="entry name" value="NADP_OxRdtase_dom"/>
</dbReference>
<dbReference type="InterPro" id="IPR020471">
    <property type="entry name" value="AKR"/>
</dbReference>
<dbReference type="PROSITE" id="PS00062">
    <property type="entry name" value="ALDOKETO_REDUCTASE_2"/>
    <property type="match status" value="1"/>
</dbReference>
<keyword evidence="2" id="KW-0521">NADP</keyword>
<dbReference type="PRINTS" id="PR00069">
    <property type="entry name" value="ALDKETRDTASE"/>
</dbReference>
<comment type="caution">
    <text evidence="9">The sequence shown here is derived from an EMBL/GenBank/DDBJ whole genome shotgun (WGS) entry which is preliminary data.</text>
</comment>
<evidence type="ECO:0000256" key="6">
    <source>
        <dbReference type="PIRSR" id="PIRSR000097-3"/>
    </source>
</evidence>
<dbReference type="SUPFAM" id="SSF51430">
    <property type="entry name" value="NAD(P)-linked oxidoreductase"/>
    <property type="match status" value="1"/>
</dbReference>
<accession>W7BHL3</accession>
<evidence type="ECO:0000313" key="9">
    <source>
        <dbReference type="EMBL" id="EUJ25362.1"/>
    </source>
</evidence>
<organism evidence="9 10">
    <name type="scientific">Listeria cornellensis FSL F6-0969</name>
    <dbReference type="NCBI Taxonomy" id="1265820"/>
    <lineage>
        <taxon>Bacteria</taxon>
        <taxon>Bacillati</taxon>
        <taxon>Bacillota</taxon>
        <taxon>Bacilli</taxon>
        <taxon>Bacillales</taxon>
        <taxon>Listeriaceae</taxon>
        <taxon>Listeria</taxon>
    </lineage>
</organism>
<dbReference type="InterPro" id="IPR036812">
    <property type="entry name" value="NAD(P)_OxRdtase_dom_sf"/>
</dbReference>
<feature type="binding site" evidence="5">
    <location>
        <position position="123"/>
    </location>
    <ligand>
        <name>substrate</name>
    </ligand>
</feature>
<dbReference type="PROSITE" id="PS00063">
    <property type="entry name" value="ALDOKETO_REDUCTASE_3"/>
    <property type="match status" value="1"/>
</dbReference>
<keyword evidence="10" id="KW-1185">Reference proteome</keyword>
<evidence type="ECO:0000256" key="2">
    <source>
        <dbReference type="ARBA" id="ARBA00022857"/>
    </source>
</evidence>
<proteinExistence type="inferred from homology"/>